<dbReference type="PROSITE" id="PS52004">
    <property type="entry name" value="KS3_2"/>
    <property type="match status" value="1"/>
</dbReference>
<comment type="caution">
    <text evidence="6">The sequence shown here is derived from an EMBL/GenBank/DDBJ whole genome shotgun (WGS) entry which is preliminary data.</text>
</comment>
<evidence type="ECO:0000256" key="3">
    <source>
        <dbReference type="ARBA" id="ARBA00023315"/>
    </source>
</evidence>
<dbReference type="Proteomes" id="UP001206128">
    <property type="component" value="Unassembled WGS sequence"/>
</dbReference>
<protein>
    <submittedName>
        <fullName evidence="6">3-oxoacyl-[acyl-carrier-protein] synthase II</fullName>
    </submittedName>
</protein>
<comment type="similarity">
    <text evidence="1 4">Belongs to the thiolase-like superfamily. Beta-ketoacyl-ACP synthases family.</text>
</comment>
<evidence type="ECO:0000313" key="6">
    <source>
        <dbReference type="EMBL" id="MCP2164085.1"/>
    </source>
</evidence>
<dbReference type="InterPro" id="IPR014031">
    <property type="entry name" value="Ketoacyl_synth_C"/>
</dbReference>
<gene>
    <name evidence="6" type="ORF">LX83_000925</name>
</gene>
<dbReference type="PANTHER" id="PTHR11712">
    <property type="entry name" value="POLYKETIDE SYNTHASE-RELATED"/>
    <property type="match status" value="1"/>
</dbReference>
<evidence type="ECO:0000313" key="7">
    <source>
        <dbReference type="Proteomes" id="UP001206128"/>
    </source>
</evidence>
<dbReference type="Gene3D" id="3.40.47.10">
    <property type="match status" value="2"/>
</dbReference>
<dbReference type="EMBL" id="JAMTCK010000002">
    <property type="protein sequence ID" value="MCP2164085.1"/>
    <property type="molecule type" value="Genomic_DNA"/>
</dbReference>
<dbReference type="InterPro" id="IPR014030">
    <property type="entry name" value="Ketoacyl_synth_N"/>
</dbReference>
<dbReference type="AlphaFoldDB" id="A0AAE3GAZ2"/>
<dbReference type="SUPFAM" id="SSF53901">
    <property type="entry name" value="Thiolase-like"/>
    <property type="match status" value="2"/>
</dbReference>
<evidence type="ECO:0000259" key="5">
    <source>
        <dbReference type="PROSITE" id="PS52004"/>
    </source>
</evidence>
<dbReference type="Pfam" id="PF00109">
    <property type="entry name" value="ketoacyl-synt"/>
    <property type="match status" value="1"/>
</dbReference>
<organism evidence="6 7">
    <name type="scientific">Goodfellowiella coeruleoviolacea</name>
    <dbReference type="NCBI Taxonomy" id="334858"/>
    <lineage>
        <taxon>Bacteria</taxon>
        <taxon>Bacillati</taxon>
        <taxon>Actinomycetota</taxon>
        <taxon>Actinomycetes</taxon>
        <taxon>Pseudonocardiales</taxon>
        <taxon>Pseudonocardiaceae</taxon>
        <taxon>Goodfellowiella</taxon>
    </lineage>
</organism>
<dbReference type="GO" id="GO:0006633">
    <property type="term" value="P:fatty acid biosynthetic process"/>
    <property type="evidence" value="ECO:0007669"/>
    <property type="project" value="TreeGrafter"/>
</dbReference>
<accession>A0AAE3GAZ2</accession>
<keyword evidence="7" id="KW-1185">Reference proteome</keyword>
<dbReference type="InterPro" id="IPR020841">
    <property type="entry name" value="PKS_Beta-ketoAc_synthase_dom"/>
</dbReference>
<name>A0AAE3GAZ2_9PSEU</name>
<dbReference type="RefSeq" id="WP_253767401.1">
    <property type="nucleotide sequence ID" value="NZ_JAMTCK010000002.1"/>
</dbReference>
<keyword evidence="3" id="KW-0012">Acyltransferase</keyword>
<proteinExistence type="inferred from homology"/>
<evidence type="ECO:0000256" key="4">
    <source>
        <dbReference type="RuleBase" id="RU003694"/>
    </source>
</evidence>
<dbReference type="GO" id="GO:0004315">
    <property type="term" value="F:3-oxoacyl-[acyl-carrier-protein] synthase activity"/>
    <property type="evidence" value="ECO:0007669"/>
    <property type="project" value="TreeGrafter"/>
</dbReference>
<dbReference type="InterPro" id="IPR016039">
    <property type="entry name" value="Thiolase-like"/>
</dbReference>
<evidence type="ECO:0000256" key="1">
    <source>
        <dbReference type="ARBA" id="ARBA00008467"/>
    </source>
</evidence>
<feature type="domain" description="Ketosynthase family 3 (KS3)" evidence="5">
    <location>
        <begin position="7"/>
        <end position="368"/>
    </location>
</feature>
<evidence type="ECO:0000256" key="2">
    <source>
        <dbReference type="ARBA" id="ARBA00022679"/>
    </source>
</evidence>
<dbReference type="PANTHER" id="PTHR11712:SF322">
    <property type="entry name" value="POLYKETIDE BETA-KETOACYL SYNTHASE 2-RELATED"/>
    <property type="match status" value="1"/>
</dbReference>
<dbReference type="InterPro" id="IPR000794">
    <property type="entry name" value="Beta-ketoacyl_synthase"/>
</dbReference>
<keyword evidence="2 4" id="KW-0808">Transferase</keyword>
<reference evidence="6" key="1">
    <citation type="submission" date="2022-06" db="EMBL/GenBank/DDBJ databases">
        <title>Genomic Encyclopedia of Archaeal and Bacterial Type Strains, Phase II (KMG-II): from individual species to whole genera.</title>
        <authorList>
            <person name="Goeker M."/>
        </authorList>
    </citation>
    <scope>NUCLEOTIDE SEQUENCE</scope>
    <source>
        <strain evidence="6">DSM 43935</strain>
    </source>
</reference>
<dbReference type="Pfam" id="PF02801">
    <property type="entry name" value="Ketoacyl-synt_C"/>
    <property type="match status" value="1"/>
</dbReference>
<sequence>MSTAVAVRPLAVTGCGVVSPAGLGLDRLGHLLHAAVPGNAEPAGDDAADFPPGPLRAVPEFRLADHLGRKGTKNLDRMTALGLIATKLALEQAGAELTAEERDATGVALGTSTGSIRSASAVSRDTLVQERPYQVNPSQFPNTVMNSCAGQLAIWNSLRGVNATLAGGQLSSLFAMRYARVAISQGNAARLVVGGIEELSPQYAWAWHRAGALTPGTALGEGCAVFVVEDAAGLAADRPVLAEVLACEVGFYGATRRPGRTEGLALSVRRALDRSGVAPEQVDAVSLGATSYSALNRVEQRALRAVLGALPAQVSVHDVVGECYSASGAMQLAALLAHWQRVPAPRPRTALVTSVGLDGNVGALVVREGRGGRPD</sequence>